<sequence>MEQSSTWGYRKSRFGNASSIRSCHSAKPTIRFEMLNRMFHTVMVKEADSDAKKWTP</sequence>
<keyword evidence="2" id="KW-1185">Reference proteome</keyword>
<protein>
    <submittedName>
        <fullName evidence="1">Uncharacterized protein</fullName>
    </submittedName>
</protein>
<dbReference type="AlphaFoldDB" id="Q7UVC3"/>
<dbReference type="HOGENOM" id="CLU_3011284_0_0_0"/>
<dbReference type="EnsemblBacteria" id="CAD72802">
    <property type="protein sequence ID" value="CAD72802"/>
    <property type="gene ID" value="RB2726"/>
</dbReference>
<name>Q7UVC3_RHOBA</name>
<evidence type="ECO:0000313" key="2">
    <source>
        <dbReference type="Proteomes" id="UP000001025"/>
    </source>
</evidence>
<evidence type="ECO:0000313" key="1">
    <source>
        <dbReference type="EMBL" id="CAD72802.1"/>
    </source>
</evidence>
<organism evidence="1 2">
    <name type="scientific">Rhodopirellula baltica (strain DSM 10527 / NCIMB 13988 / SH1)</name>
    <dbReference type="NCBI Taxonomy" id="243090"/>
    <lineage>
        <taxon>Bacteria</taxon>
        <taxon>Pseudomonadati</taxon>
        <taxon>Planctomycetota</taxon>
        <taxon>Planctomycetia</taxon>
        <taxon>Pirellulales</taxon>
        <taxon>Pirellulaceae</taxon>
        <taxon>Rhodopirellula</taxon>
    </lineage>
</organism>
<dbReference type="KEGG" id="rba:RB2726"/>
<proteinExistence type="predicted"/>
<accession>Q7UVC3</accession>
<dbReference type="InParanoid" id="Q7UVC3"/>
<reference evidence="1 2" key="1">
    <citation type="journal article" date="2003" name="Proc. Natl. Acad. Sci. U.S.A.">
        <title>Complete genome sequence of the marine planctomycete Pirellula sp. strain 1.</title>
        <authorList>
            <person name="Gloeckner F.O."/>
            <person name="Kube M."/>
            <person name="Bauer M."/>
            <person name="Teeling H."/>
            <person name="Lombardot T."/>
            <person name="Ludwig W."/>
            <person name="Gade D."/>
            <person name="Beck A."/>
            <person name="Borzym K."/>
            <person name="Heitmann K."/>
            <person name="Rabus R."/>
            <person name="Schlesner H."/>
            <person name="Amann R."/>
            <person name="Reinhardt R."/>
        </authorList>
    </citation>
    <scope>NUCLEOTIDE SEQUENCE [LARGE SCALE GENOMIC DNA]</scope>
    <source>
        <strain evidence="2">DSM 10527 / NCIMB 13988 / SH1</strain>
    </source>
</reference>
<gene>
    <name evidence="1" type="ordered locus">RB2726</name>
</gene>
<dbReference type="Proteomes" id="UP000001025">
    <property type="component" value="Chromosome"/>
</dbReference>
<dbReference type="EMBL" id="BX294137">
    <property type="protein sequence ID" value="CAD72802.1"/>
    <property type="molecule type" value="Genomic_DNA"/>
</dbReference>